<keyword evidence="2" id="KW-0812">Transmembrane</keyword>
<reference evidence="3 4" key="1">
    <citation type="submission" date="2023-06" db="EMBL/GenBank/DDBJ databases">
        <title>Draft Genome Sequences of lactic acid bacteria strains isolated from fermented milk products.</title>
        <authorList>
            <person name="Elcheninov A.G."/>
            <person name="Klyukina A."/>
            <person name="Zayulina K.S."/>
            <person name="Gavirova L.A."/>
            <person name="Shcherbakova P.A."/>
            <person name="Shestakov A.I."/>
            <person name="Kublanov I.V."/>
            <person name="Kochetkova T.V."/>
        </authorList>
    </citation>
    <scope>NUCLEOTIDE SEQUENCE [LARGE SCALE GENOMIC DNA]</scope>
    <source>
        <strain evidence="3 4">TOM.81</strain>
    </source>
</reference>
<keyword evidence="4" id="KW-1185">Reference proteome</keyword>
<feature type="coiled-coil region" evidence="1">
    <location>
        <begin position="104"/>
        <end position="138"/>
    </location>
</feature>
<keyword evidence="2" id="KW-0472">Membrane</keyword>
<dbReference type="RefSeq" id="WP_289456384.1">
    <property type="nucleotide sequence ID" value="NZ_JAUCAQ010000012.1"/>
</dbReference>
<sequence>MDTNTITKLITTIAIAAIPIIGAYVSKVILGNKQVVNLIQVLSPLAKDAVVAMQKLGVTEFLEGEAKKSGAVKIVTAALAALGFSDANETLIKNAVEKEYALLINELDQTYPQITEEQAKAQEQAAQQQSELAKADELAKAQQALADAQAKVSALQN</sequence>
<gene>
    <name evidence="3" type="ORF">QUE93_06195</name>
</gene>
<evidence type="ECO:0000313" key="3">
    <source>
        <dbReference type="EMBL" id="MDM7646604.1"/>
    </source>
</evidence>
<evidence type="ECO:0000256" key="2">
    <source>
        <dbReference type="SAM" id="Phobius"/>
    </source>
</evidence>
<name>A0ABT7RZF8_9LACO</name>
<protein>
    <submittedName>
        <fullName evidence="3">Holin</fullName>
    </submittedName>
</protein>
<comment type="caution">
    <text evidence="3">The sequence shown here is derived from an EMBL/GenBank/DDBJ whole genome shotgun (WGS) entry which is preliminary data.</text>
</comment>
<feature type="transmembrane region" description="Helical" evidence="2">
    <location>
        <begin position="6"/>
        <end position="25"/>
    </location>
</feature>
<evidence type="ECO:0000313" key="4">
    <source>
        <dbReference type="Proteomes" id="UP001242903"/>
    </source>
</evidence>
<keyword evidence="2" id="KW-1133">Transmembrane helix</keyword>
<dbReference type="Proteomes" id="UP001242903">
    <property type="component" value="Unassembled WGS sequence"/>
</dbReference>
<evidence type="ECO:0000256" key="1">
    <source>
        <dbReference type="SAM" id="Coils"/>
    </source>
</evidence>
<proteinExistence type="predicted"/>
<accession>A0ABT7RZF8</accession>
<dbReference type="EMBL" id="JAUCAQ010000012">
    <property type="protein sequence ID" value="MDM7646604.1"/>
    <property type="molecule type" value="Genomic_DNA"/>
</dbReference>
<keyword evidence="1" id="KW-0175">Coiled coil</keyword>
<organism evidence="3 4">
    <name type="scientific">Leuconostoc falkenbergense</name>
    <dbReference type="NCBI Taxonomy" id="2766470"/>
    <lineage>
        <taxon>Bacteria</taxon>
        <taxon>Bacillati</taxon>
        <taxon>Bacillota</taxon>
        <taxon>Bacilli</taxon>
        <taxon>Lactobacillales</taxon>
        <taxon>Lactobacillaceae</taxon>
        <taxon>Leuconostoc</taxon>
    </lineage>
</organism>